<dbReference type="eggNOG" id="COG0582">
    <property type="taxonomic scope" value="Bacteria"/>
</dbReference>
<reference evidence="3" key="1">
    <citation type="submission" date="2024-09" db="EMBL/GenBank/DDBJ databases">
        <title>Whole genome shotgun sequence of Pseudomonas alcaligenes NBRC 14159.</title>
        <authorList>
            <person name="Yoshida I."/>
            <person name="Hosoyama A."/>
            <person name="Tsuchikane K."/>
            <person name="Noguchi M."/>
            <person name="Hirakata S."/>
            <person name="Ando Y."/>
            <person name="Ohji S."/>
            <person name="Yamazoe A."/>
            <person name="Yamazaki S."/>
            <person name="Fujita N."/>
        </authorList>
    </citation>
    <scope>NUCLEOTIDE SEQUENCE</scope>
    <source>
        <strain evidence="3">NBRC 14159</strain>
    </source>
</reference>
<dbReference type="InterPro" id="IPR002104">
    <property type="entry name" value="Integrase_catalytic"/>
</dbReference>
<dbReference type="AlphaFoldDB" id="U2Z0H1"/>
<evidence type="ECO:0000313" key="4">
    <source>
        <dbReference type="Proteomes" id="UP000016560"/>
    </source>
</evidence>
<name>U2Z0H1_AQUA1</name>
<sequence length="101" mass="11168">MDAIRKHWSTHGPFTNCLCVFRKVLLEASIKPPKGQSSHTLRHTFAAHFIMGGGHIVTLKEILGHASLSMTMRYAHLAPEHLHDAIRLGPLSGITLSLTHN</sequence>
<protein>
    <recommendedName>
        <fullName evidence="2">Tyr recombinase domain-containing protein</fullName>
    </recommendedName>
</protein>
<dbReference type="GO" id="GO:0015074">
    <property type="term" value="P:DNA integration"/>
    <property type="evidence" value="ECO:0007669"/>
    <property type="project" value="InterPro"/>
</dbReference>
<dbReference type="PROSITE" id="PS51898">
    <property type="entry name" value="TYR_RECOMBINASE"/>
    <property type="match status" value="1"/>
</dbReference>
<dbReference type="Pfam" id="PF00589">
    <property type="entry name" value="Phage_integrase"/>
    <property type="match status" value="1"/>
</dbReference>
<dbReference type="GO" id="GO:0006310">
    <property type="term" value="P:DNA recombination"/>
    <property type="evidence" value="ECO:0007669"/>
    <property type="project" value="UniProtKB-KW"/>
</dbReference>
<gene>
    <name evidence="3" type="ORF">PA6_005_01540</name>
</gene>
<dbReference type="Gene3D" id="1.10.443.10">
    <property type="entry name" value="Intergrase catalytic core"/>
    <property type="match status" value="1"/>
</dbReference>
<evidence type="ECO:0000256" key="1">
    <source>
        <dbReference type="ARBA" id="ARBA00023172"/>
    </source>
</evidence>
<dbReference type="GO" id="GO:0003677">
    <property type="term" value="F:DNA binding"/>
    <property type="evidence" value="ECO:0007669"/>
    <property type="project" value="InterPro"/>
</dbReference>
<evidence type="ECO:0000313" key="3">
    <source>
        <dbReference type="EMBL" id="GAD61266.1"/>
    </source>
</evidence>
<dbReference type="EMBL" id="BATI01000005">
    <property type="protein sequence ID" value="GAD61266.1"/>
    <property type="molecule type" value="Genomic_DNA"/>
</dbReference>
<evidence type="ECO:0000259" key="2">
    <source>
        <dbReference type="PROSITE" id="PS51898"/>
    </source>
</evidence>
<dbReference type="Proteomes" id="UP000016560">
    <property type="component" value="Unassembled WGS sequence"/>
</dbReference>
<feature type="domain" description="Tyr recombinase" evidence="2">
    <location>
        <begin position="1"/>
        <end position="87"/>
    </location>
</feature>
<keyword evidence="1" id="KW-0233">DNA recombination</keyword>
<keyword evidence="4" id="KW-1185">Reference proteome</keyword>
<comment type="caution">
    <text evidence="3">The sequence shown here is derived from an EMBL/GenBank/DDBJ whole genome shotgun (WGS) entry which is preliminary data.</text>
</comment>
<organism evidence="3 4">
    <name type="scientific">Aquipseudomonas alcaligenes (strain ATCC 14909 / DSM 50342 / CCUG 1425 / JCM 20561 / NBRC 14159 / NCIMB 9945 / NCTC 10367 / 1577)</name>
    <name type="common">Pseudomonas alcaligenes</name>
    <dbReference type="NCBI Taxonomy" id="1215092"/>
    <lineage>
        <taxon>Bacteria</taxon>
        <taxon>Pseudomonadati</taxon>
        <taxon>Pseudomonadota</taxon>
        <taxon>Gammaproteobacteria</taxon>
        <taxon>Pseudomonadales</taxon>
        <taxon>Pseudomonadaceae</taxon>
        <taxon>Aquipseudomonas</taxon>
    </lineage>
</organism>
<accession>U2Z0H1</accession>
<dbReference type="SUPFAM" id="SSF56349">
    <property type="entry name" value="DNA breaking-rejoining enzymes"/>
    <property type="match status" value="1"/>
</dbReference>
<dbReference type="InterPro" id="IPR013762">
    <property type="entry name" value="Integrase-like_cat_sf"/>
</dbReference>
<dbReference type="InterPro" id="IPR011010">
    <property type="entry name" value="DNA_brk_join_enz"/>
</dbReference>
<proteinExistence type="predicted"/>